<proteinExistence type="predicted"/>
<dbReference type="EMBL" id="CP035492">
    <property type="protein sequence ID" value="QAY67551.1"/>
    <property type="molecule type" value="Genomic_DNA"/>
</dbReference>
<accession>A0A4V0YFF7</accession>
<evidence type="ECO:0000313" key="3">
    <source>
        <dbReference type="EMBL" id="QAY67551.1"/>
    </source>
</evidence>
<feature type="signal peptide" evidence="1">
    <location>
        <begin position="1"/>
        <end position="46"/>
    </location>
</feature>
<feature type="domain" description="SLH" evidence="2">
    <location>
        <begin position="134"/>
        <end position="197"/>
    </location>
</feature>
<dbReference type="Proteomes" id="UP000293568">
    <property type="component" value="Chromosome"/>
</dbReference>
<dbReference type="Pfam" id="PF00395">
    <property type="entry name" value="SLH"/>
    <property type="match status" value="2"/>
</dbReference>
<evidence type="ECO:0000313" key="4">
    <source>
        <dbReference type="Proteomes" id="UP000293568"/>
    </source>
</evidence>
<protein>
    <submittedName>
        <fullName evidence="3">S-layer homology domain-containing protein</fullName>
    </submittedName>
</protein>
<gene>
    <name evidence="3" type="ORF">ET464_15340</name>
</gene>
<dbReference type="KEGG" id="pprt:ET464_15340"/>
<feature type="domain" description="SLH" evidence="2">
    <location>
        <begin position="68"/>
        <end position="131"/>
    </location>
</feature>
<dbReference type="PROSITE" id="PS51272">
    <property type="entry name" value="SLH"/>
    <property type="match status" value="2"/>
</dbReference>
<sequence>MRFILHEGYSTRQRLKECFKMKKKFSKRLLLPLGLSLLLTNAFASAASAAPAVPSAAVAAGYVSAATSGDFDDLAGIDDELKAKIDALLAQGVFQGVGDGTFGIDQNMTRSQFSKVLDLIYNVDVDMAVQTSSFSDVQVSDAANGWAIPYIEAAKKAGLLTGMTTTTYAPSANVTLGQLAAALDRGLGYQPDLTGTPWYADAVQQAISNRILPEGIDGSRIATRADLVVGAFSGQQAYQASTDAADGSATVSSDTSGSRPKLSITQAKQVGAQKFYVGFNLHTDPSTIRLSVTKDGIPVDAQAVPDALNGYTLNLASHVQSGNYVITASSANMPMGTSSATLTAAAETAVKMEWIGSSDTIAKASRVQIPFKITNQFGETMQDASDVSVMATAPAVIDSARMAVIVDTSSPDLQSNQSVVSISLVNEDARISLSKNYKVGTAPLVAKIEMEGALRDNNGEEVPQADGSSSAYHVDFTAYDQYGSSILPSETLLTDQIQAIFTPYNADISAGEVEEAAAGEPGSFSLPILLNWESYDVVAPANYNLQLFWQGASATQVIHVAPAARQIPKTMEIKGSFRDENGQEVTQLFKDIPYHLNLDMYDQQGNKITSLPSLLSALSSTTQLAVSGLDGYGTLTAALAGEPGAFSLPVMFTSARGVNSVMTITLYTATANMSYVDPHILTIPAVAAQLAAAVPAASPPGDLWRRARV</sequence>
<dbReference type="AlphaFoldDB" id="A0A4V0YFF7"/>
<keyword evidence="4" id="KW-1185">Reference proteome</keyword>
<reference evidence="3 4" key="1">
    <citation type="submission" date="2019-01" db="EMBL/GenBank/DDBJ databases">
        <title>Genome sequencing of strain FW100M-2.</title>
        <authorList>
            <person name="Heo J."/>
            <person name="Kim S.-J."/>
            <person name="Kim J.-S."/>
            <person name="Hong S.-B."/>
            <person name="Kwon S.-W."/>
        </authorList>
    </citation>
    <scope>NUCLEOTIDE SEQUENCE [LARGE SCALE GENOMIC DNA]</scope>
    <source>
        <strain evidence="3 4">FW100M-2</strain>
    </source>
</reference>
<organism evidence="3 4">
    <name type="scientific">Paenibacillus protaetiae</name>
    <dbReference type="NCBI Taxonomy" id="2509456"/>
    <lineage>
        <taxon>Bacteria</taxon>
        <taxon>Bacillati</taxon>
        <taxon>Bacillota</taxon>
        <taxon>Bacilli</taxon>
        <taxon>Bacillales</taxon>
        <taxon>Paenibacillaceae</taxon>
        <taxon>Paenibacillus</taxon>
    </lineage>
</organism>
<feature type="chain" id="PRO_5020283891" evidence="1">
    <location>
        <begin position="47"/>
        <end position="709"/>
    </location>
</feature>
<dbReference type="OrthoDB" id="1706086at2"/>
<name>A0A4V0YFF7_9BACL</name>
<keyword evidence="1" id="KW-0732">Signal</keyword>
<evidence type="ECO:0000259" key="2">
    <source>
        <dbReference type="PROSITE" id="PS51272"/>
    </source>
</evidence>
<evidence type="ECO:0000256" key="1">
    <source>
        <dbReference type="SAM" id="SignalP"/>
    </source>
</evidence>
<dbReference type="InterPro" id="IPR001119">
    <property type="entry name" value="SLH_dom"/>
</dbReference>